<feature type="compositionally biased region" description="Polar residues" evidence="1">
    <location>
        <begin position="10"/>
        <end position="50"/>
    </location>
</feature>
<feature type="compositionally biased region" description="Polar residues" evidence="1">
    <location>
        <begin position="74"/>
        <end position="83"/>
    </location>
</feature>
<evidence type="ECO:0000256" key="1">
    <source>
        <dbReference type="SAM" id="MobiDB-lite"/>
    </source>
</evidence>
<dbReference type="GO" id="GO:0004439">
    <property type="term" value="F:phosphatidylinositol-4,5-bisphosphate 5-phosphatase activity"/>
    <property type="evidence" value="ECO:0007669"/>
    <property type="project" value="TreeGrafter"/>
</dbReference>
<reference evidence="3" key="1">
    <citation type="submission" date="2023-03" db="EMBL/GenBank/DDBJ databases">
        <title>Mating type loci evolution in Malassezia.</title>
        <authorList>
            <person name="Coelho M.A."/>
        </authorList>
    </citation>
    <scope>NUCLEOTIDE SEQUENCE</scope>
    <source>
        <strain evidence="3">CBS 11721</strain>
    </source>
</reference>
<dbReference type="PANTHER" id="PTHR11200:SF240">
    <property type="entry name" value="INOSITOL POLYPHOSPHATE 5-PHOSPHATASE C9G1.10C-RELATED"/>
    <property type="match status" value="1"/>
</dbReference>
<dbReference type="InterPro" id="IPR015943">
    <property type="entry name" value="WD40/YVTN_repeat-like_dom_sf"/>
</dbReference>
<dbReference type="InterPro" id="IPR036322">
    <property type="entry name" value="WD40_repeat_dom_sf"/>
</dbReference>
<dbReference type="InterPro" id="IPR036691">
    <property type="entry name" value="Endo/exonu/phosph_ase_sf"/>
</dbReference>
<evidence type="ECO:0000313" key="4">
    <source>
        <dbReference type="Proteomes" id="UP001219933"/>
    </source>
</evidence>
<name>A0AAF0J7G9_9BASI</name>
<evidence type="ECO:0000313" key="3">
    <source>
        <dbReference type="EMBL" id="WFD36090.1"/>
    </source>
</evidence>
<dbReference type="GO" id="GO:0046856">
    <property type="term" value="P:phosphatidylinositol dephosphorylation"/>
    <property type="evidence" value="ECO:0007669"/>
    <property type="project" value="InterPro"/>
</dbReference>
<dbReference type="InterPro" id="IPR046985">
    <property type="entry name" value="IP5"/>
</dbReference>
<dbReference type="Pfam" id="PF22669">
    <property type="entry name" value="Exo_endo_phos2"/>
    <property type="match status" value="1"/>
</dbReference>
<organism evidence="3 4">
    <name type="scientific">Malassezia cuniculi</name>
    <dbReference type="NCBI Taxonomy" id="948313"/>
    <lineage>
        <taxon>Eukaryota</taxon>
        <taxon>Fungi</taxon>
        <taxon>Dikarya</taxon>
        <taxon>Basidiomycota</taxon>
        <taxon>Ustilaginomycotina</taxon>
        <taxon>Malasseziomycetes</taxon>
        <taxon>Malasseziales</taxon>
        <taxon>Malasseziaceae</taxon>
        <taxon>Malassezia</taxon>
    </lineage>
</organism>
<protein>
    <recommendedName>
        <fullName evidence="2">Inositol polyphosphate-related phosphatase domain-containing protein</fullName>
    </recommendedName>
</protein>
<feature type="region of interest" description="Disordered" evidence="1">
    <location>
        <begin position="1"/>
        <end position="83"/>
    </location>
</feature>
<evidence type="ECO:0000259" key="2">
    <source>
        <dbReference type="SMART" id="SM00128"/>
    </source>
</evidence>
<dbReference type="Proteomes" id="UP001219933">
    <property type="component" value="Chromosome 4"/>
</dbReference>
<dbReference type="SUPFAM" id="SSF50978">
    <property type="entry name" value="WD40 repeat-like"/>
    <property type="match status" value="1"/>
</dbReference>
<dbReference type="Gene3D" id="3.60.10.10">
    <property type="entry name" value="Endonuclease/exonuclease/phosphatase"/>
    <property type="match status" value="1"/>
</dbReference>
<dbReference type="Gene3D" id="2.130.10.10">
    <property type="entry name" value="YVTN repeat-like/Quinoprotein amine dehydrogenase"/>
    <property type="match status" value="1"/>
</dbReference>
<dbReference type="AlphaFoldDB" id="A0AAF0J7G9"/>
<gene>
    <name evidence="3" type="ORF">MCUN1_002961</name>
</gene>
<dbReference type="SMART" id="SM00128">
    <property type="entry name" value="IPPc"/>
    <property type="match status" value="1"/>
</dbReference>
<proteinExistence type="predicted"/>
<sequence length="865" mass="96640">MPPPEAQRDIPSSSSQTPSTAEARTPEIASQSLEQPTPSMQDLADFTSSAAAYLVDAEYSGSESEDADDEAPPQASSTQVPIDQLPEFTSASRRAPLLDPPRSTQFRSAVQASDMFGDTHAFANGDKIRIIQYGSPEREGNELIFAQTAEHYVALGSPASLTPTSKELRATTLAFPPTFMRPADSSEPYAGLRTLWYGTTNGHLAEVDITTGTIVALRPNVHTGAIVMLTRVGRSMVCLDETGKISAWVPRGDEPLSLANSQPRTQRITLQKNSYATMAIYQLWVCSMVQVPKSNPMQAPVRVLNVRIYNPISDDRPFNAVSRPLTLPTGMGVGVGAVTCSAVLPAVKDRFFLGHDSGHISIWSISQCACLSVEQVFSTAITSMAAVHTLLWFGLRDGHIRVYSMEANDMVEVKGWQAHRDAVVQLRKDRYGFRSTPGLLQIMSVGADNVAYIWDAMLTDEWFQSEMQKRMPQCSTYRLVRILQLTYNIGAAPPASMFGAVENMEVFQRILRSACNGATGPDYIDPNASPDIVVCSLQEVIALDDTRLTAKRFLLGKKKRAGSDFDDRVSNQYRAWYDKLVSVVRLVMPPEAPYTVLNSENMVGLFSIVFVKSALLPRIRDATTYKIKTGLGGRYGNKGAIVSRFILDDSSFCFLNCHLAAGQRNVRQRNADVRDIMEHALSTSLFRQGDLAYVHNGNGSHVLDSEFCIVGGDLNYRLNLKRDYVVEMIEQQRFDELQESDQLHIELQRNPMFRWNGFQEAPIKFAPTYKFNRLTNVWDTSEKARVPAWCDRILWRNHTGCMMSCTSYRRWNATISDHRPVSATFVVRAKSIIPEQRDRIADELRTQHARIKNEIYDELEKSYDV</sequence>
<dbReference type="EMBL" id="CP119880">
    <property type="protein sequence ID" value="WFD36090.1"/>
    <property type="molecule type" value="Genomic_DNA"/>
</dbReference>
<feature type="domain" description="Inositol polyphosphate-related phosphatase" evidence="2">
    <location>
        <begin position="478"/>
        <end position="833"/>
    </location>
</feature>
<accession>A0AAF0J7G9</accession>
<dbReference type="InterPro" id="IPR000300">
    <property type="entry name" value="IPPc"/>
</dbReference>
<dbReference type="SUPFAM" id="SSF56219">
    <property type="entry name" value="DNase I-like"/>
    <property type="match status" value="1"/>
</dbReference>
<keyword evidence="4" id="KW-1185">Reference proteome</keyword>
<dbReference type="PANTHER" id="PTHR11200">
    <property type="entry name" value="INOSITOL 5-PHOSPHATASE"/>
    <property type="match status" value="1"/>
</dbReference>